<keyword evidence="1" id="KW-1133">Transmembrane helix</keyword>
<dbReference type="Proteomes" id="UP000887566">
    <property type="component" value="Unplaced"/>
</dbReference>
<dbReference type="GO" id="GO:0005783">
    <property type="term" value="C:endoplasmic reticulum"/>
    <property type="evidence" value="ECO:0007669"/>
    <property type="project" value="TreeGrafter"/>
</dbReference>
<reference evidence="4" key="1">
    <citation type="submission" date="2022-11" db="UniProtKB">
        <authorList>
            <consortium name="WormBaseParasite"/>
        </authorList>
    </citation>
    <scope>IDENTIFICATION</scope>
</reference>
<dbReference type="CDD" id="cd07990">
    <property type="entry name" value="LPLAT_LCLAT1-like"/>
    <property type="match status" value="1"/>
</dbReference>
<evidence type="ECO:0000259" key="2">
    <source>
        <dbReference type="SMART" id="SM00563"/>
    </source>
</evidence>
<name>A0A914VD36_9BILA</name>
<dbReference type="PANTHER" id="PTHR10983">
    <property type="entry name" value="1-ACYLGLYCEROL-3-PHOSPHATE ACYLTRANSFERASE-RELATED"/>
    <property type="match status" value="1"/>
</dbReference>
<dbReference type="SUPFAM" id="SSF69593">
    <property type="entry name" value="Glycerol-3-phosphate (1)-acyltransferase"/>
    <property type="match status" value="1"/>
</dbReference>
<dbReference type="AlphaFoldDB" id="A0A914VD36"/>
<feature type="transmembrane region" description="Helical" evidence="1">
    <location>
        <begin position="20"/>
        <end position="45"/>
    </location>
</feature>
<proteinExistence type="predicted"/>
<sequence>MFGELESDSPYEKVTRFLRATYWLTLSIVIGPTAYLMTCLAFLPLRIIAPELYKRIENFLCSNMNKMFGVLACTSGFEILEYGDDVDALSSEKCLVMINHQSHADHFPLLSAFAKKSSGHGAPVWMVYKFPALRWCPLGIAWAHHGNFFVQVGRPQVEMNRLKRHLKDVYFKRDMDWLVLYPEGATLPKYKLKSQEYAKEHGFPHLNHSALPRIAALKTVLDENKKKIENGCSAPIKYIIDVTMAWKGGYAPFIDDMFGSYRSPQKTHLLYRVY</sequence>
<feature type="domain" description="Phospholipid/glycerol acyltransferase" evidence="2">
    <location>
        <begin position="94"/>
        <end position="218"/>
    </location>
</feature>
<keyword evidence="1" id="KW-0472">Membrane</keyword>
<dbReference type="WBParaSite" id="PSAMB.scaffold1823size27586.g15167.t1">
    <property type="protein sequence ID" value="PSAMB.scaffold1823size27586.g15167.t1"/>
    <property type="gene ID" value="PSAMB.scaffold1823size27586.g15167"/>
</dbReference>
<evidence type="ECO:0000256" key="1">
    <source>
        <dbReference type="SAM" id="Phobius"/>
    </source>
</evidence>
<organism evidence="3 4">
    <name type="scientific">Plectus sambesii</name>
    <dbReference type="NCBI Taxonomy" id="2011161"/>
    <lineage>
        <taxon>Eukaryota</taxon>
        <taxon>Metazoa</taxon>
        <taxon>Ecdysozoa</taxon>
        <taxon>Nematoda</taxon>
        <taxon>Chromadorea</taxon>
        <taxon>Plectida</taxon>
        <taxon>Plectina</taxon>
        <taxon>Plectoidea</taxon>
        <taxon>Plectidae</taxon>
        <taxon>Plectus</taxon>
    </lineage>
</organism>
<accession>A0A914VD36</accession>
<dbReference type="Pfam" id="PF01553">
    <property type="entry name" value="Acyltransferase"/>
    <property type="match status" value="1"/>
</dbReference>
<keyword evidence="3" id="KW-1185">Reference proteome</keyword>
<protein>
    <submittedName>
        <fullName evidence="4">Phospholipid/glycerol acyltransferase domain-containing protein</fullName>
    </submittedName>
</protein>
<evidence type="ECO:0000313" key="4">
    <source>
        <dbReference type="WBParaSite" id="PSAMB.scaffold1823size27586.g15167.t1"/>
    </source>
</evidence>
<keyword evidence="1" id="KW-0812">Transmembrane</keyword>
<dbReference type="GO" id="GO:0016746">
    <property type="term" value="F:acyltransferase activity"/>
    <property type="evidence" value="ECO:0007669"/>
    <property type="project" value="InterPro"/>
</dbReference>
<dbReference type="PANTHER" id="PTHR10983:SF14">
    <property type="entry name" value="1-ACYL-SN-GLYCEROL-3-PHOSPHATE ACYLTRANSFERASE ACL-12-RELATED"/>
    <property type="match status" value="1"/>
</dbReference>
<dbReference type="InterPro" id="IPR002123">
    <property type="entry name" value="Plipid/glycerol_acylTrfase"/>
</dbReference>
<dbReference type="SMART" id="SM00563">
    <property type="entry name" value="PlsC"/>
    <property type="match status" value="1"/>
</dbReference>
<dbReference type="GO" id="GO:0036149">
    <property type="term" value="P:phosphatidylinositol acyl-chain remodeling"/>
    <property type="evidence" value="ECO:0007669"/>
    <property type="project" value="TreeGrafter"/>
</dbReference>
<evidence type="ECO:0000313" key="3">
    <source>
        <dbReference type="Proteomes" id="UP000887566"/>
    </source>
</evidence>